<dbReference type="KEGG" id="rjg:CCGE525_26960"/>
<dbReference type="OrthoDB" id="9801609at2"/>
<dbReference type="Pfam" id="PF05050">
    <property type="entry name" value="Methyltransf_21"/>
    <property type="match status" value="1"/>
</dbReference>
<dbReference type="SUPFAM" id="SSF53335">
    <property type="entry name" value="S-adenosyl-L-methionine-dependent methyltransferases"/>
    <property type="match status" value="1"/>
</dbReference>
<dbReference type="Gene3D" id="3.40.50.150">
    <property type="entry name" value="Vaccinia Virus protein VP39"/>
    <property type="match status" value="1"/>
</dbReference>
<feature type="coiled-coil region" evidence="1">
    <location>
        <begin position="265"/>
        <end position="292"/>
    </location>
</feature>
<dbReference type="NCBIfam" id="TIGR01444">
    <property type="entry name" value="fkbM_fam"/>
    <property type="match status" value="1"/>
</dbReference>
<accession>A0A387G251</accession>
<dbReference type="PANTHER" id="PTHR36973:SF4">
    <property type="entry name" value="NODULATION PROTEIN"/>
    <property type="match status" value="1"/>
</dbReference>
<proteinExistence type="predicted"/>
<name>A0A387G251_9HYPH</name>
<dbReference type="InterPro" id="IPR053188">
    <property type="entry name" value="FkbM_Methyltransferase"/>
</dbReference>
<gene>
    <name evidence="3" type="ORF">CCGE525_26960</name>
</gene>
<dbReference type="GO" id="GO:0008171">
    <property type="term" value="F:O-methyltransferase activity"/>
    <property type="evidence" value="ECO:0007669"/>
    <property type="project" value="TreeGrafter"/>
</dbReference>
<feature type="domain" description="Methyltransferase FkbM" evidence="2">
    <location>
        <begin position="29"/>
        <end position="178"/>
    </location>
</feature>
<keyword evidence="3" id="KW-0614">Plasmid</keyword>
<sequence>MTFISFAQNFEDIMLWRALKHVDTGFYIDVGAADPDEGSVTKAFYDRGWHGINIEPEPDYASSLRASRPRDINLEVAVGEREGKAIFHRIAGTGLSTFYEETASKHQGAGYPKSEAVEIDVTTIDAIWRQHDLDTVHFLKIDVEGAEREVVLGANLKVHRPWIVIVEATLPFSGERNSSHFQKLVIDSGYKLRWFDGLNEWYIAVEHDQALKDSFLLPPNFFDNFVMSNYLAQAGRADAAEAQLGRVSQMWEAAQRRLYDSEQLHEKLRAEMLAAEAQLEHVSQTCESLRAEMLAEGARAMVAEQRLAAILDSNSWKVTAPLRWWRSKYQ</sequence>
<evidence type="ECO:0000259" key="2">
    <source>
        <dbReference type="Pfam" id="PF05050"/>
    </source>
</evidence>
<dbReference type="AlphaFoldDB" id="A0A387G251"/>
<keyword evidence="3" id="KW-0489">Methyltransferase</keyword>
<geneLocation type="plasmid" evidence="4">
    <name>prccge525c</name>
</geneLocation>
<keyword evidence="4" id="KW-1185">Reference proteome</keyword>
<dbReference type="PANTHER" id="PTHR36973">
    <property type="entry name" value="SLL1456 PROTEIN-RELATED"/>
    <property type="match status" value="1"/>
</dbReference>
<evidence type="ECO:0000313" key="3">
    <source>
        <dbReference type="EMBL" id="AYG62424.1"/>
    </source>
</evidence>
<dbReference type="GO" id="GO:0032259">
    <property type="term" value="P:methylation"/>
    <property type="evidence" value="ECO:0007669"/>
    <property type="project" value="UniProtKB-KW"/>
</dbReference>
<dbReference type="EMBL" id="CP032695">
    <property type="protein sequence ID" value="AYG62424.1"/>
    <property type="molecule type" value="Genomic_DNA"/>
</dbReference>
<dbReference type="RefSeq" id="WP_120707340.1">
    <property type="nucleotide sequence ID" value="NZ_CP032695.1"/>
</dbReference>
<organism evidence="3 4">
    <name type="scientific">Rhizobium jaguaris</name>
    <dbReference type="NCBI Taxonomy" id="1312183"/>
    <lineage>
        <taxon>Bacteria</taxon>
        <taxon>Pseudomonadati</taxon>
        <taxon>Pseudomonadota</taxon>
        <taxon>Alphaproteobacteria</taxon>
        <taxon>Hyphomicrobiales</taxon>
        <taxon>Rhizobiaceae</taxon>
        <taxon>Rhizobium/Agrobacterium group</taxon>
        <taxon>Rhizobium</taxon>
    </lineage>
</organism>
<evidence type="ECO:0000313" key="4">
    <source>
        <dbReference type="Proteomes" id="UP000282195"/>
    </source>
</evidence>
<protein>
    <submittedName>
        <fullName evidence="3">FkbM family methyltransferase</fullName>
    </submittedName>
</protein>
<dbReference type="Proteomes" id="UP000282195">
    <property type="component" value="Plasmid pRCCGE525c"/>
</dbReference>
<dbReference type="InterPro" id="IPR029063">
    <property type="entry name" value="SAM-dependent_MTases_sf"/>
</dbReference>
<reference evidence="3 4" key="1">
    <citation type="submission" date="2018-10" db="EMBL/GenBank/DDBJ databases">
        <title>Rhizobium etli, R. leguminosarum and a new Rhizobium genospecies from Phaseolus dumosus.</title>
        <authorList>
            <person name="Ramirez-Puebla S.T."/>
            <person name="Rogel-Hernandez M.A."/>
            <person name="Guerrero G."/>
            <person name="Ormeno-Orrillo E."/>
            <person name="Martinez-Romero J.C."/>
            <person name="Negrete-Yankelevich S."/>
            <person name="Martinez-Romero E."/>
        </authorList>
    </citation>
    <scope>NUCLEOTIDE SEQUENCE [LARGE SCALE GENOMIC DNA]</scope>
    <source>
        <strain evidence="3 4">CCGE525</strain>
        <plasmid evidence="4">prccge525c</plasmid>
    </source>
</reference>
<dbReference type="InterPro" id="IPR006342">
    <property type="entry name" value="FkbM_mtfrase"/>
</dbReference>
<keyword evidence="3" id="KW-0808">Transferase</keyword>
<keyword evidence="1" id="KW-0175">Coiled coil</keyword>
<evidence type="ECO:0000256" key="1">
    <source>
        <dbReference type="SAM" id="Coils"/>
    </source>
</evidence>